<evidence type="ECO:0000256" key="5">
    <source>
        <dbReference type="ARBA" id="ARBA00023242"/>
    </source>
</evidence>
<evidence type="ECO:0000313" key="9">
    <source>
        <dbReference type="Proteomes" id="UP001206595"/>
    </source>
</evidence>
<dbReference type="InterPro" id="IPR011598">
    <property type="entry name" value="bHLH_dom"/>
</dbReference>
<feature type="domain" description="BHLH" evidence="7">
    <location>
        <begin position="102"/>
        <end position="154"/>
    </location>
</feature>
<evidence type="ECO:0000256" key="2">
    <source>
        <dbReference type="ARBA" id="ARBA00023125"/>
    </source>
</evidence>
<dbReference type="PANTHER" id="PTHR10328:SF3">
    <property type="entry name" value="PROTEIN MAX"/>
    <property type="match status" value="1"/>
</dbReference>
<dbReference type="Gene3D" id="4.10.280.10">
    <property type="entry name" value="Helix-loop-helix DNA-binding domain"/>
    <property type="match status" value="1"/>
</dbReference>
<dbReference type="GO" id="GO:0046983">
    <property type="term" value="F:protein dimerization activity"/>
    <property type="evidence" value="ECO:0007669"/>
    <property type="project" value="InterPro"/>
</dbReference>
<reference evidence="8" key="2">
    <citation type="journal article" date="2022" name="Proc. Natl. Acad. Sci. U.S.A.">
        <title>Diploid-dominant life cycles characterize the early evolution of Fungi.</title>
        <authorList>
            <person name="Amses K.R."/>
            <person name="Simmons D.R."/>
            <person name="Longcore J.E."/>
            <person name="Mondo S.J."/>
            <person name="Seto K."/>
            <person name="Jeronimo G.H."/>
            <person name="Bonds A.E."/>
            <person name="Quandt C.A."/>
            <person name="Davis W.J."/>
            <person name="Chang Y."/>
            <person name="Federici B.A."/>
            <person name="Kuo A."/>
            <person name="LaButti K."/>
            <person name="Pangilinan J."/>
            <person name="Andreopoulos W."/>
            <person name="Tritt A."/>
            <person name="Riley R."/>
            <person name="Hundley H."/>
            <person name="Johnson J."/>
            <person name="Lipzen A."/>
            <person name="Barry K."/>
            <person name="Lang B.F."/>
            <person name="Cuomo C.A."/>
            <person name="Buchler N.E."/>
            <person name="Grigoriev I.V."/>
            <person name="Spatafora J.W."/>
            <person name="Stajich J.E."/>
            <person name="James T.Y."/>
        </authorList>
    </citation>
    <scope>NUCLEOTIDE SEQUENCE</scope>
    <source>
        <strain evidence="8">AG</strain>
    </source>
</reference>
<dbReference type="SMART" id="SM00353">
    <property type="entry name" value="HLH"/>
    <property type="match status" value="1"/>
</dbReference>
<evidence type="ECO:0000256" key="1">
    <source>
        <dbReference type="ARBA" id="ARBA00023015"/>
    </source>
</evidence>
<proteinExistence type="predicted"/>
<accession>A0AAD5HF97</accession>
<feature type="compositionally biased region" description="Basic and acidic residues" evidence="6">
    <location>
        <begin position="260"/>
        <end position="271"/>
    </location>
</feature>
<dbReference type="GO" id="GO:0003677">
    <property type="term" value="F:DNA binding"/>
    <property type="evidence" value="ECO:0007669"/>
    <property type="project" value="UniProtKB-KW"/>
</dbReference>
<feature type="compositionally biased region" description="Polar residues" evidence="6">
    <location>
        <begin position="236"/>
        <end position="246"/>
    </location>
</feature>
<feature type="region of interest" description="Disordered" evidence="6">
    <location>
        <begin position="236"/>
        <end position="277"/>
    </location>
</feature>
<sequence>MSSSSLPTSPFGAYTVQPQPFAPAAYAGYPFNMQVQGGIPHRPHSTPQQFIQHLQQQSMQRQRAMQIELQRQHQELFQQQQQPVSAGSPTSSNGRKMTSKADRRAEHNAIERARRESLNTKFQELAHSLPNLQNDRRPSKGTIIERTLDFVKRTIHQEERYRTEIERLREQNSKLRARIGSISSESSPEPSMSWMDESNDMPRQSTVPWNPMTGHYNMPDNCLMFGPNGFSDANFTATTKMSPSSHGSDDDCNSQSDEVDISHLKSEDTRSLSHKSSFNLSTSALDLNSYGHPFGMNEFNQQSP</sequence>
<keyword evidence="9" id="KW-1185">Reference proteome</keyword>
<dbReference type="SUPFAM" id="SSF47459">
    <property type="entry name" value="HLH, helix-loop-helix DNA-binding domain"/>
    <property type="match status" value="1"/>
</dbReference>
<feature type="region of interest" description="Disordered" evidence="6">
    <location>
        <begin position="74"/>
        <end position="106"/>
    </location>
</feature>
<keyword evidence="1" id="KW-0805">Transcription regulation</keyword>
<dbReference type="InterPro" id="IPR036638">
    <property type="entry name" value="HLH_DNA-bd_sf"/>
</dbReference>
<keyword evidence="4" id="KW-0804">Transcription</keyword>
<feature type="region of interest" description="Disordered" evidence="6">
    <location>
        <begin position="181"/>
        <end position="201"/>
    </location>
</feature>
<gene>
    <name evidence="8" type="ORF">K450DRAFT_229412</name>
</gene>
<dbReference type="Pfam" id="PF00010">
    <property type="entry name" value="HLH"/>
    <property type="match status" value="1"/>
</dbReference>
<organism evidence="8 9">
    <name type="scientific">Umbelopsis ramanniana AG</name>
    <dbReference type="NCBI Taxonomy" id="1314678"/>
    <lineage>
        <taxon>Eukaryota</taxon>
        <taxon>Fungi</taxon>
        <taxon>Fungi incertae sedis</taxon>
        <taxon>Mucoromycota</taxon>
        <taxon>Mucoromycotina</taxon>
        <taxon>Umbelopsidomycetes</taxon>
        <taxon>Umbelopsidales</taxon>
        <taxon>Umbelopsidaceae</taxon>
        <taxon>Umbelopsis</taxon>
    </lineage>
</organism>
<keyword evidence="3" id="KW-0010">Activator</keyword>
<evidence type="ECO:0000259" key="7">
    <source>
        <dbReference type="PROSITE" id="PS50888"/>
    </source>
</evidence>
<evidence type="ECO:0000256" key="4">
    <source>
        <dbReference type="ARBA" id="ARBA00023163"/>
    </source>
</evidence>
<dbReference type="PANTHER" id="PTHR10328">
    <property type="entry name" value="PROTEIN MAX MYC-ASSOCIATED FACTOR X"/>
    <property type="match status" value="1"/>
</dbReference>
<dbReference type="GO" id="GO:0090575">
    <property type="term" value="C:RNA polymerase II transcription regulator complex"/>
    <property type="evidence" value="ECO:0007669"/>
    <property type="project" value="TreeGrafter"/>
</dbReference>
<comment type="caution">
    <text evidence="8">The sequence shown here is derived from an EMBL/GenBank/DDBJ whole genome shotgun (WGS) entry which is preliminary data.</text>
</comment>
<feature type="compositionally biased region" description="Polar residues" evidence="6">
    <location>
        <begin position="83"/>
        <end position="96"/>
    </location>
</feature>
<reference evidence="8" key="1">
    <citation type="submission" date="2021-06" db="EMBL/GenBank/DDBJ databases">
        <authorList>
            <consortium name="DOE Joint Genome Institute"/>
            <person name="Mondo S.J."/>
            <person name="Amses K.R."/>
            <person name="Simmons D.R."/>
            <person name="Longcore J.E."/>
            <person name="Seto K."/>
            <person name="Alves G.H."/>
            <person name="Bonds A.E."/>
            <person name="Quandt C.A."/>
            <person name="Davis W.J."/>
            <person name="Chang Y."/>
            <person name="Letcher P.M."/>
            <person name="Powell M.J."/>
            <person name="Kuo A."/>
            <person name="Labutti K."/>
            <person name="Pangilinan J."/>
            <person name="Andreopoulos W."/>
            <person name="Tritt A."/>
            <person name="Riley R."/>
            <person name="Hundley H."/>
            <person name="Johnson J."/>
            <person name="Lipzen A."/>
            <person name="Barry K."/>
            <person name="Berbee M.L."/>
            <person name="Buchler N.E."/>
            <person name="Grigoriev I.V."/>
            <person name="Spatafora J.W."/>
            <person name="Stajich J.E."/>
            <person name="James T.Y."/>
        </authorList>
    </citation>
    <scope>NUCLEOTIDE SEQUENCE</scope>
    <source>
        <strain evidence="8">AG</strain>
    </source>
</reference>
<dbReference type="Proteomes" id="UP001206595">
    <property type="component" value="Unassembled WGS sequence"/>
</dbReference>
<protein>
    <recommendedName>
        <fullName evidence="7">BHLH domain-containing protein</fullName>
    </recommendedName>
</protein>
<dbReference type="GeneID" id="75912431"/>
<dbReference type="GO" id="GO:0045944">
    <property type="term" value="P:positive regulation of transcription by RNA polymerase II"/>
    <property type="evidence" value="ECO:0007669"/>
    <property type="project" value="TreeGrafter"/>
</dbReference>
<keyword evidence="2" id="KW-0238">DNA-binding</keyword>
<feature type="compositionally biased region" description="Low complexity" evidence="6">
    <location>
        <begin position="181"/>
        <end position="196"/>
    </location>
</feature>
<dbReference type="RefSeq" id="XP_051447184.1">
    <property type="nucleotide sequence ID" value="XM_051587084.1"/>
</dbReference>
<dbReference type="EMBL" id="MU620902">
    <property type="protein sequence ID" value="KAI8582180.1"/>
    <property type="molecule type" value="Genomic_DNA"/>
</dbReference>
<name>A0AAD5HF97_UMBRA</name>
<keyword evidence="5" id="KW-0539">Nucleus</keyword>
<evidence type="ECO:0000256" key="3">
    <source>
        <dbReference type="ARBA" id="ARBA00023159"/>
    </source>
</evidence>
<evidence type="ECO:0000256" key="6">
    <source>
        <dbReference type="SAM" id="MobiDB-lite"/>
    </source>
</evidence>
<dbReference type="PROSITE" id="PS50888">
    <property type="entry name" value="BHLH"/>
    <property type="match status" value="1"/>
</dbReference>
<dbReference type="AlphaFoldDB" id="A0AAD5HF97"/>
<dbReference type="GO" id="GO:0003700">
    <property type="term" value="F:DNA-binding transcription factor activity"/>
    <property type="evidence" value="ECO:0007669"/>
    <property type="project" value="TreeGrafter"/>
</dbReference>
<evidence type="ECO:0000313" key="8">
    <source>
        <dbReference type="EMBL" id="KAI8582180.1"/>
    </source>
</evidence>